<name>A0ABP8UIJ2_9ACTN</name>
<protein>
    <submittedName>
        <fullName evidence="1">Uncharacterized protein</fullName>
    </submittedName>
</protein>
<organism evidence="1 2">
    <name type="scientific">Actinoallomurus vinaceus</name>
    <dbReference type="NCBI Taxonomy" id="1080074"/>
    <lineage>
        <taxon>Bacteria</taxon>
        <taxon>Bacillati</taxon>
        <taxon>Actinomycetota</taxon>
        <taxon>Actinomycetes</taxon>
        <taxon>Streptosporangiales</taxon>
        <taxon>Thermomonosporaceae</taxon>
        <taxon>Actinoallomurus</taxon>
    </lineage>
</organism>
<evidence type="ECO:0000313" key="1">
    <source>
        <dbReference type="EMBL" id="GAA4632442.1"/>
    </source>
</evidence>
<evidence type="ECO:0000313" key="2">
    <source>
        <dbReference type="Proteomes" id="UP001501442"/>
    </source>
</evidence>
<keyword evidence="2" id="KW-1185">Reference proteome</keyword>
<accession>A0ABP8UIJ2</accession>
<gene>
    <name evidence="1" type="ORF">GCM10023196_065910</name>
</gene>
<dbReference type="Proteomes" id="UP001501442">
    <property type="component" value="Unassembled WGS sequence"/>
</dbReference>
<dbReference type="EMBL" id="BAABHK010000010">
    <property type="protein sequence ID" value="GAA4632442.1"/>
    <property type="molecule type" value="Genomic_DNA"/>
</dbReference>
<sequence>MSYDVAVWEGPRPSDDREAAEVHERLYADYLDADEIEPVLDVVRRFVEVLTRQWPDTNTGDDTPWAGVPLLKGASGPYVYLSISWSAAEEVSAFVADVADQFGLVCFDPQAGMLR</sequence>
<proteinExistence type="predicted"/>
<comment type="caution">
    <text evidence="1">The sequence shown here is derived from an EMBL/GenBank/DDBJ whole genome shotgun (WGS) entry which is preliminary data.</text>
</comment>
<reference evidence="2" key="1">
    <citation type="journal article" date="2019" name="Int. J. Syst. Evol. Microbiol.">
        <title>The Global Catalogue of Microorganisms (GCM) 10K type strain sequencing project: providing services to taxonomists for standard genome sequencing and annotation.</title>
        <authorList>
            <consortium name="The Broad Institute Genomics Platform"/>
            <consortium name="The Broad Institute Genome Sequencing Center for Infectious Disease"/>
            <person name="Wu L."/>
            <person name="Ma J."/>
        </authorList>
    </citation>
    <scope>NUCLEOTIDE SEQUENCE [LARGE SCALE GENOMIC DNA]</scope>
    <source>
        <strain evidence="2">JCM 17939</strain>
    </source>
</reference>